<evidence type="ECO:0000256" key="1">
    <source>
        <dbReference type="ARBA" id="ARBA00006226"/>
    </source>
</evidence>
<reference evidence="5 6" key="1">
    <citation type="submission" date="2016-12" db="EMBL/GenBank/DDBJ databases">
        <authorList>
            <person name="Song W.-J."/>
            <person name="Kurnit D.M."/>
        </authorList>
    </citation>
    <scope>NUCLEOTIDE SEQUENCE [LARGE SCALE GENOMIC DNA]</scope>
    <source>
        <strain evidence="5 6">175</strain>
    </source>
</reference>
<keyword evidence="2" id="KW-1277">Toxin-antitoxin system</keyword>
<evidence type="ECO:0000313" key="4">
    <source>
        <dbReference type="EMBL" id="SMF97750.1"/>
    </source>
</evidence>
<evidence type="ECO:0000313" key="6">
    <source>
        <dbReference type="Proteomes" id="UP000192923"/>
    </source>
</evidence>
<dbReference type="STRING" id="1760988.SAMN02949497_0005"/>
<dbReference type="InterPro" id="IPR051803">
    <property type="entry name" value="TA_system_RelE-like_toxin"/>
</dbReference>
<evidence type="ECO:0000256" key="3">
    <source>
        <dbReference type="PIRNR" id="PIRNR029218"/>
    </source>
</evidence>
<dbReference type="InterPro" id="IPR007712">
    <property type="entry name" value="RelE/ParE_toxin"/>
</dbReference>
<dbReference type="Proteomes" id="UP000192923">
    <property type="component" value="Unassembled WGS sequence"/>
</dbReference>
<organism evidence="5 6">
    <name type="scientific">Methylomagnum ishizawai</name>
    <dbReference type="NCBI Taxonomy" id="1760988"/>
    <lineage>
        <taxon>Bacteria</taxon>
        <taxon>Pseudomonadati</taxon>
        <taxon>Pseudomonadota</taxon>
        <taxon>Gammaproteobacteria</taxon>
        <taxon>Methylococcales</taxon>
        <taxon>Methylococcaceae</taxon>
        <taxon>Methylomagnum</taxon>
    </lineage>
</organism>
<proteinExistence type="inferred from homology"/>
<dbReference type="InterPro" id="IPR028344">
    <property type="entry name" value="ParE1/4"/>
</dbReference>
<protein>
    <recommendedName>
        <fullName evidence="3">Toxin</fullName>
    </recommendedName>
</protein>
<dbReference type="EMBL" id="FXAM01000004">
    <property type="protein sequence ID" value="SMF97810.1"/>
    <property type="molecule type" value="Genomic_DNA"/>
</dbReference>
<accession>A0A1Y6D5U6</accession>
<dbReference type="RefSeq" id="WP_085216770.1">
    <property type="nucleotide sequence ID" value="NZ_FXAM01000004.1"/>
</dbReference>
<comment type="similarity">
    <text evidence="1 3">Belongs to the RelE toxin family.</text>
</comment>
<dbReference type="OrthoDB" id="516834at2"/>
<dbReference type="PANTHER" id="PTHR33755:SF9">
    <property type="entry name" value="TOXIN PARE1"/>
    <property type="match status" value="1"/>
</dbReference>
<dbReference type="EMBL" id="FXAM01000004">
    <property type="protein sequence ID" value="SMF97750.1"/>
    <property type="molecule type" value="Genomic_DNA"/>
</dbReference>
<evidence type="ECO:0000313" key="5">
    <source>
        <dbReference type="EMBL" id="SMF97810.1"/>
    </source>
</evidence>
<dbReference type="InterPro" id="IPR035093">
    <property type="entry name" value="RelE/ParE_toxin_dom_sf"/>
</dbReference>
<gene>
    <name evidence="4" type="ORF">SAMN02949497_0005</name>
    <name evidence="5" type="ORF">SAMN02949497_0077</name>
</gene>
<keyword evidence="6" id="KW-1185">Reference proteome</keyword>
<evidence type="ECO:0000256" key="2">
    <source>
        <dbReference type="ARBA" id="ARBA00022649"/>
    </source>
</evidence>
<dbReference type="Pfam" id="PF05016">
    <property type="entry name" value="ParE_toxin"/>
    <property type="match status" value="1"/>
</dbReference>
<dbReference type="PIRSF" id="PIRSF029218">
    <property type="entry name" value="ParE"/>
    <property type="match status" value="1"/>
</dbReference>
<name>A0A1Y6D5U6_9GAMM</name>
<dbReference type="Gene3D" id="3.30.2310.20">
    <property type="entry name" value="RelE-like"/>
    <property type="match status" value="1"/>
</dbReference>
<sequence>MGGFVLTREAKEDLKAIARYTQDTWGKEQRNRYLAELDRGFHALAADPLKGQDCGDIRPGYRKYPVGRHFIFYRAIDGGIEVVRVLHGRMDVRGRMATQF</sequence>
<dbReference type="PANTHER" id="PTHR33755">
    <property type="entry name" value="TOXIN PARE1-RELATED"/>
    <property type="match status" value="1"/>
</dbReference>
<dbReference type="AlphaFoldDB" id="A0A1Y6D5U6"/>